<dbReference type="VEuPathDB" id="FungiDB:ATCC64974_101790"/>
<organism evidence="12 13">
    <name type="scientific">Aspergillus niger</name>
    <dbReference type="NCBI Taxonomy" id="5061"/>
    <lineage>
        <taxon>Eukaryota</taxon>
        <taxon>Fungi</taxon>
        <taxon>Dikarya</taxon>
        <taxon>Ascomycota</taxon>
        <taxon>Pezizomycotina</taxon>
        <taxon>Eurotiomycetes</taxon>
        <taxon>Eurotiomycetidae</taxon>
        <taxon>Eurotiales</taxon>
        <taxon>Aspergillaceae</taxon>
        <taxon>Aspergillus</taxon>
        <taxon>Aspergillus subgen. Circumdati</taxon>
    </lineage>
</organism>
<feature type="compositionally biased region" description="Polar residues" evidence="9">
    <location>
        <begin position="21"/>
        <end position="30"/>
    </location>
</feature>
<dbReference type="FunFam" id="3.40.50.10810:FF:000015">
    <property type="entry name" value="lymphoid-specific helicase isoform X1"/>
    <property type="match status" value="1"/>
</dbReference>
<dbReference type="GO" id="GO:0006346">
    <property type="term" value="P:DNA methylation-dependent constitutive heterochromatin formation"/>
    <property type="evidence" value="ECO:0007669"/>
    <property type="project" value="TreeGrafter"/>
</dbReference>
<dbReference type="GO" id="GO:0044027">
    <property type="term" value="P:negative regulation of gene expression via chromosomal CpG island methylation"/>
    <property type="evidence" value="ECO:0007669"/>
    <property type="project" value="TreeGrafter"/>
</dbReference>
<dbReference type="VEuPathDB" id="FungiDB:M747DRAFT_282169"/>
<dbReference type="SUPFAM" id="SSF52540">
    <property type="entry name" value="P-loop containing nucleoside triphosphate hydrolases"/>
    <property type="match status" value="2"/>
</dbReference>
<accession>A0A117E0T5</accession>
<dbReference type="InterPro" id="IPR038718">
    <property type="entry name" value="SNF2-like_sf"/>
</dbReference>
<dbReference type="Gene3D" id="3.40.50.10810">
    <property type="entry name" value="Tandem AAA-ATPase domain"/>
    <property type="match status" value="1"/>
</dbReference>
<dbReference type="InterPro" id="IPR049730">
    <property type="entry name" value="SNF2/RAD54-like_C"/>
</dbReference>
<dbReference type="SMART" id="SM00487">
    <property type="entry name" value="DEXDc"/>
    <property type="match status" value="1"/>
</dbReference>
<sequence length="894" mass="100697">MSNPDTPITGTDSLDEFAPRSGSSQASTPMTDGPDQDQKTTPQDKMDLSEDIEGMDVKAKALMHLLNTSEVRLFDPGVFVAIMADKMKKQQEEARLEAAKQQQQGKKTETKPKGASEPVGRRQTRTSARQSAATTTEAAAEEGKKEEEQETTKTRRGRGRKPASAAANGNTISSYFKKADVKVDEDKPTVQEALEHAADEYEANPTALGGQELVATQQPELVTGGKMKKYQLEGLEWLKSLWMNGLCGILADEMGLGKTVQAISLIAFFKEKNVSGPFLIAAPLSTVSNWVDEFAKWTPGIKTVLYHGTRDERATLRRKFMNMKDQRSADFPVVCTSYEICMNDRKFLAQYQWRYIIVDEGHRLKNMNCKLIKELLTYNSANRLLITGTPLQNNITELWSLLHFLLPEIFNDLNSFQGWFDFSSMLDNNGQTDVMERRKRTLVSTMHSILKPFLLRRVKTDVETSLPKKREYILYAPLTAEQKDLYREILNGTGRQYLEEKATERLMAKSGRPSRSQSLKRSADTSEASSPNKSLKSSRSSTPASAALPTSRRRGKVSSYKELSDREFNSRLRRLEQGLEEDLDIAEQPSETEQEEQERAKTIRLAKKEIAQKKMQNPIMQARLACNSPHNFYWPWMDDPTSIDETLVTASGKMLLLDRLVPCLLRKGHKILIFSQFKTQLDILQDWATQLRSWNCCRIDGAVSQEDRRAQIKAFNTDKNYKLFLLSTRAGGQGINLMAADTVILFDSDWNPQQDLQAQDRAHRIGQTKPVIVYRLATKGTVEQTLLEKADSKRRLERLVIQKGKFRSLLDSGGLSSNDVDDLKKALGQDEYESFEAGADPATLLSQKDLDILTDRSEEAYARAEKGLDTTGRAFMAVETKRDGDGLMAQIIGK</sequence>
<feature type="region of interest" description="Disordered" evidence="9">
    <location>
        <begin position="502"/>
        <end position="563"/>
    </location>
</feature>
<proteinExistence type="inferred from homology"/>
<protein>
    <submittedName>
        <fullName evidence="12">Possible swi2/snf2-like protein</fullName>
    </submittedName>
</protein>
<evidence type="ECO:0000313" key="13">
    <source>
        <dbReference type="Proteomes" id="UP000068243"/>
    </source>
</evidence>
<evidence type="ECO:0000256" key="8">
    <source>
        <dbReference type="ARBA" id="ARBA00023242"/>
    </source>
</evidence>
<dbReference type="GO" id="GO:0005524">
    <property type="term" value="F:ATP binding"/>
    <property type="evidence" value="ECO:0007669"/>
    <property type="project" value="UniProtKB-KW"/>
</dbReference>
<dbReference type="OMA" id="PNIFTDW"/>
<evidence type="ECO:0000259" key="11">
    <source>
        <dbReference type="PROSITE" id="PS51194"/>
    </source>
</evidence>
<evidence type="ECO:0000256" key="6">
    <source>
        <dbReference type="ARBA" id="ARBA00022840"/>
    </source>
</evidence>
<feature type="compositionally biased region" description="Basic and acidic residues" evidence="9">
    <location>
        <begin position="141"/>
        <end position="153"/>
    </location>
</feature>
<dbReference type="InterPro" id="IPR000330">
    <property type="entry name" value="SNF2_N"/>
</dbReference>
<evidence type="ECO:0000256" key="4">
    <source>
        <dbReference type="ARBA" id="ARBA00022801"/>
    </source>
</evidence>
<evidence type="ECO:0000256" key="5">
    <source>
        <dbReference type="ARBA" id="ARBA00022806"/>
    </source>
</evidence>
<evidence type="ECO:0000256" key="1">
    <source>
        <dbReference type="ARBA" id="ARBA00004123"/>
    </source>
</evidence>
<comment type="subcellular location">
    <subcellularLocation>
        <location evidence="1">Nucleus</location>
    </subcellularLocation>
</comment>
<dbReference type="GO" id="GO:0016787">
    <property type="term" value="F:hydrolase activity"/>
    <property type="evidence" value="ECO:0007669"/>
    <property type="project" value="UniProtKB-KW"/>
</dbReference>
<dbReference type="GO" id="GO:0005721">
    <property type="term" value="C:pericentric heterochromatin"/>
    <property type="evidence" value="ECO:0007669"/>
    <property type="project" value="TreeGrafter"/>
</dbReference>
<feature type="domain" description="Helicase ATP-binding" evidence="10">
    <location>
        <begin position="239"/>
        <end position="408"/>
    </location>
</feature>
<comment type="similarity">
    <text evidence="2">Belongs to the SNF2/RAD54 helicase family.</text>
</comment>
<feature type="compositionally biased region" description="Acidic residues" evidence="9">
    <location>
        <begin position="580"/>
        <end position="596"/>
    </location>
</feature>
<dbReference type="OrthoDB" id="5857104at2759"/>
<gene>
    <name evidence="12" type="ORF">ABL_04471</name>
</gene>
<dbReference type="SMART" id="SM00490">
    <property type="entry name" value="HELICc"/>
    <property type="match status" value="1"/>
</dbReference>
<evidence type="ECO:0000259" key="10">
    <source>
        <dbReference type="PROSITE" id="PS51192"/>
    </source>
</evidence>
<dbReference type="VEuPathDB" id="FungiDB:ASPNIDRAFT2_1188855"/>
<dbReference type="PANTHER" id="PTHR47161:SF1">
    <property type="entry name" value="LYMPHOID-SPECIFIC HELICASE"/>
    <property type="match status" value="1"/>
</dbReference>
<dbReference type="GO" id="GO:0003682">
    <property type="term" value="F:chromatin binding"/>
    <property type="evidence" value="ECO:0007669"/>
    <property type="project" value="TreeGrafter"/>
</dbReference>
<dbReference type="InterPro" id="IPR014001">
    <property type="entry name" value="Helicase_ATP-bd"/>
</dbReference>
<dbReference type="FunFam" id="3.40.50.300:FF:001315">
    <property type="entry name" value="SNF2 family helicase/ATPase PasG"/>
    <property type="match status" value="1"/>
</dbReference>
<dbReference type="PANTHER" id="PTHR47161">
    <property type="entry name" value="LYMPHOID-SPECIFIC HELICASE"/>
    <property type="match status" value="1"/>
</dbReference>
<evidence type="ECO:0000256" key="9">
    <source>
        <dbReference type="SAM" id="MobiDB-lite"/>
    </source>
</evidence>
<dbReference type="Proteomes" id="UP000068243">
    <property type="component" value="Unassembled WGS sequence"/>
</dbReference>
<dbReference type="InterPro" id="IPR027417">
    <property type="entry name" value="P-loop_NTPase"/>
</dbReference>
<dbReference type="AlphaFoldDB" id="A0A117E0T5"/>
<evidence type="ECO:0000313" key="12">
    <source>
        <dbReference type="EMBL" id="GAQ41810.1"/>
    </source>
</evidence>
<feature type="compositionally biased region" description="Low complexity" evidence="9">
    <location>
        <begin position="528"/>
        <end position="550"/>
    </location>
</feature>
<keyword evidence="5" id="KW-0347">Helicase</keyword>
<feature type="compositionally biased region" description="Polar residues" evidence="9">
    <location>
        <begin position="1"/>
        <end position="12"/>
    </location>
</feature>
<feature type="region of interest" description="Disordered" evidence="9">
    <location>
        <begin position="93"/>
        <end position="171"/>
    </location>
</feature>
<dbReference type="Gene3D" id="3.40.50.300">
    <property type="entry name" value="P-loop containing nucleotide triphosphate hydrolases"/>
    <property type="match status" value="1"/>
</dbReference>
<evidence type="ECO:0000256" key="3">
    <source>
        <dbReference type="ARBA" id="ARBA00022741"/>
    </source>
</evidence>
<feature type="region of interest" description="Disordered" evidence="9">
    <location>
        <begin position="580"/>
        <end position="599"/>
    </location>
</feature>
<feature type="region of interest" description="Disordered" evidence="9">
    <location>
        <begin position="1"/>
        <end position="52"/>
    </location>
</feature>
<keyword evidence="4" id="KW-0378">Hydrolase</keyword>
<keyword evidence="3" id="KW-0547">Nucleotide-binding</keyword>
<keyword evidence="8" id="KW-0539">Nucleus</keyword>
<dbReference type="PROSITE" id="PS51194">
    <property type="entry name" value="HELICASE_CTER"/>
    <property type="match status" value="1"/>
</dbReference>
<dbReference type="GO" id="GO:0031508">
    <property type="term" value="P:pericentric heterochromatin formation"/>
    <property type="evidence" value="ECO:0007669"/>
    <property type="project" value="TreeGrafter"/>
</dbReference>
<keyword evidence="6" id="KW-0067">ATP-binding</keyword>
<keyword evidence="7" id="KW-0175">Coiled coil</keyword>
<feature type="domain" description="Helicase C-terminal" evidence="11">
    <location>
        <begin position="656"/>
        <end position="821"/>
    </location>
</feature>
<dbReference type="Pfam" id="PF00271">
    <property type="entry name" value="Helicase_C"/>
    <property type="match status" value="1"/>
</dbReference>
<dbReference type="PROSITE" id="PS51192">
    <property type="entry name" value="HELICASE_ATP_BIND_1"/>
    <property type="match status" value="1"/>
</dbReference>
<dbReference type="InterPro" id="IPR001650">
    <property type="entry name" value="Helicase_C-like"/>
</dbReference>
<dbReference type="EMBL" id="BCMY01000006">
    <property type="protein sequence ID" value="GAQ41810.1"/>
    <property type="molecule type" value="Genomic_DNA"/>
</dbReference>
<dbReference type="GO" id="GO:0005634">
    <property type="term" value="C:nucleus"/>
    <property type="evidence" value="ECO:0007669"/>
    <property type="project" value="UniProtKB-SubCell"/>
</dbReference>
<feature type="compositionally biased region" description="Basic and acidic residues" evidence="9">
    <location>
        <begin position="36"/>
        <end position="48"/>
    </location>
</feature>
<evidence type="ECO:0000256" key="7">
    <source>
        <dbReference type="ARBA" id="ARBA00023054"/>
    </source>
</evidence>
<comment type="caution">
    <text evidence="12">The sequence shown here is derived from an EMBL/GenBank/DDBJ whole genome shotgun (WGS) entry which is preliminary data.</text>
</comment>
<dbReference type="GO" id="GO:0004386">
    <property type="term" value="F:helicase activity"/>
    <property type="evidence" value="ECO:0007669"/>
    <property type="project" value="UniProtKB-KW"/>
</dbReference>
<dbReference type="CDD" id="cd18793">
    <property type="entry name" value="SF2_C_SNF"/>
    <property type="match status" value="1"/>
</dbReference>
<dbReference type="VEuPathDB" id="FungiDB:An08g05920"/>
<dbReference type="Pfam" id="PF00176">
    <property type="entry name" value="SNF2-rel_dom"/>
    <property type="match status" value="1"/>
</dbReference>
<feature type="compositionally biased region" description="Low complexity" evidence="9">
    <location>
        <begin position="125"/>
        <end position="138"/>
    </location>
</feature>
<reference evidence="13" key="1">
    <citation type="journal article" date="2016" name="Genome Announc.">
        <title>Draft genome sequence of Aspergillus niger strain An76.</title>
        <authorList>
            <person name="Gong W."/>
            <person name="Cheng Z."/>
            <person name="Zhang H."/>
            <person name="Liu L."/>
            <person name="Gao P."/>
            <person name="Wang L."/>
        </authorList>
    </citation>
    <scope>NUCLEOTIDE SEQUENCE [LARGE SCALE GENOMIC DNA]</scope>
    <source>
        <strain evidence="13">An76</strain>
    </source>
</reference>
<name>A0A117E0T5_ASPNG</name>
<evidence type="ECO:0000256" key="2">
    <source>
        <dbReference type="ARBA" id="ARBA00007025"/>
    </source>
</evidence>